<sequence>MAFVGKDLHWRGRDGKGRSTWRRGWVVGVLALLVACVLAFHRQIPDQLGNFGSLTETFLPWVGLAIPVLLLVALLRRSATALAALLAPTLVWLLLFGALLTDKSGGSYDFTAVQHNIDASNTQVVSTMDTLMQAKPDVISLEEITSAQLPTIEQTLGGSYPHHAVEGTVGLWSKYPLTDIKPVDIKIGWIRALRATVQTPQGPLAVYVAHMPSVRVNFDNGFTANQRDHSAEALGEAVSAEPLKKVLLLGDMNGTMNDRALAPVTMQLQSAQGSAGAGFGFSWPSQFPMARIDQIMSRGITPTSAWVLPRTGSDHRPIAAHFEL</sequence>
<feature type="transmembrane region" description="Helical" evidence="1">
    <location>
        <begin position="58"/>
        <end position="75"/>
    </location>
</feature>
<dbReference type="AlphaFoldDB" id="A0A931FH10"/>
<reference evidence="3" key="1">
    <citation type="submission" date="2020-11" db="EMBL/GenBank/DDBJ databases">
        <title>Isolation and identification of active actinomycetes.</title>
        <authorList>
            <person name="Yu B."/>
        </authorList>
    </citation>
    <scope>NUCLEOTIDE SEQUENCE</scope>
    <source>
        <strain evidence="3">NEAU-YB345</strain>
    </source>
</reference>
<keyword evidence="4" id="KW-1185">Reference proteome</keyword>
<feature type="domain" description="Endonuclease/exonuclease/phosphatase" evidence="2">
    <location>
        <begin position="114"/>
        <end position="315"/>
    </location>
</feature>
<evidence type="ECO:0000259" key="2">
    <source>
        <dbReference type="Pfam" id="PF03372"/>
    </source>
</evidence>
<comment type="caution">
    <text evidence="3">The sequence shown here is derived from an EMBL/GenBank/DDBJ whole genome shotgun (WGS) entry which is preliminary data.</text>
</comment>
<feature type="transmembrane region" description="Helical" evidence="1">
    <location>
        <begin position="21"/>
        <end position="42"/>
    </location>
</feature>
<dbReference type="InterPro" id="IPR036691">
    <property type="entry name" value="Endo/exonu/phosph_ase_sf"/>
</dbReference>
<gene>
    <name evidence="3" type="ORF">I2501_25625</name>
</gene>
<evidence type="ECO:0000313" key="4">
    <source>
        <dbReference type="Proteomes" id="UP000657385"/>
    </source>
</evidence>
<dbReference type="Pfam" id="PF03372">
    <property type="entry name" value="Exo_endo_phos"/>
    <property type="match status" value="1"/>
</dbReference>
<dbReference type="RefSeq" id="WP_196196549.1">
    <property type="nucleotide sequence ID" value="NZ_JADPRT010000011.1"/>
</dbReference>
<dbReference type="SUPFAM" id="SSF56219">
    <property type="entry name" value="DNase I-like"/>
    <property type="match status" value="1"/>
</dbReference>
<dbReference type="InterPro" id="IPR005135">
    <property type="entry name" value="Endo/exonuclease/phosphatase"/>
</dbReference>
<keyword evidence="1" id="KW-0812">Transmembrane</keyword>
<name>A0A931FH10_9ACTN</name>
<keyword evidence="3" id="KW-0255">Endonuclease</keyword>
<dbReference type="EMBL" id="JADPRT010000011">
    <property type="protein sequence ID" value="MBF9071406.1"/>
    <property type="molecule type" value="Genomic_DNA"/>
</dbReference>
<dbReference type="Gene3D" id="3.60.10.10">
    <property type="entry name" value="Endonuclease/exonuclease/phosphatase"/>
    <property type="match status" value="1"/>
</dbReference>
<dbReference type="GO" id="GO:0004519">
    <property type="term" value="F:endonuclease activity"/>
    <property type="evidence" value="ECO:0007669"/>
    <property type="project" value="UniProtKB-KW"/>
</dbReference>
<keyword evidence="3" id="KW-0540">Nuclease</keyword>
<proteinExistence type="predicted"/>
<evidence type="ECO:0000256" key="1">
    <source>
        <dbReference type="SAM" id="Phobius"/>
    </source>
</evidence>
<keyword evidence="3" id="KW-0378">Hydrolase</keyword>
<keyword evidence="1" id="KW-0472">Membrane</keyword>
<accession>A0A931FH10</accession>
<dbReference type="Proteomes" id="UP000657385">
    <property type="component" value="Unassembled WGS sequence"/>
</dbReference>
<keyword evidence="1" id="KW-1133">Transmembrane helix</keyword>
<feature type="transmembrane region" description="Helical" evidence="1">
    <location>
        <begin position="82"/>
        <end position="100"/>
    </location>
</feature>
<evidence type="ECO:0000313" key="3">
    <source>
        <dbReference type="EMBL" id="MBF9071406.1"/>
    </source>
</evidence>
<protein>
    <submittedName>
        <fullName evidence="3">Endonuclease/exonuclease/phosphatase family protein</fullName>
    </submittedName>
</protein>
<organism evidence="3 4">
    <name type="scientific">Streptacidiphilus fuscans</name>
    <dbReference type="NCBI Taxonomy" id="2789292"/>
    <lineage>
        <taxon>Bacteria</taxon>
        <taxon>Bacillati</taxon>
        <taxon>Actinomycetota</taxon>
        <taxon>Actinomycetes</taxon>
        <taxon>Kitasatosporales</taxon>
        <taxon>Streptomycetaceae</taxon>
        <taxon>Streptacidiphilus</taxon>
    </lineage>
</organism>